<feature type="transmembrane region" description="Helical" evidence="16">
    <location>
        <begin position="230"/>
        <end position="254"/>
    </location>
</feature>
<proteinExistence type="inferred from homology"/>
<keyword evidence="21" id="KW-1185">Reference proteome</keyword>
<comment type="similarity">
    <text evidence="2">Belongs to the type II cytokine receptor family.</text>
</comment>
<keyword evidence="6 17" id="KW-0732">Signal</keyword>
<keyword evidence="5 16" id="KW-0812">Transmembrane</keyword>
<dbReference type="InterPro" id="IPR036116">
    <property type="entry name" value="FN3_sf"/>
</dbReference>
<comment type="subcellular location">
    <subcellularLocation>
        <location evidence="1">Cell membrane</location>
        <topology evidence="1">Single-pass type I membrane protein</topology>
    </subcellularLocation>
</comment>
<evidence type="ECO:0000256" key="4">
    <source>
        <dbReference type="ARBA" id="ARBA00022553"/>
    </source>
</evidence>
<comment type="caution">
    <text evidence="20">The sequence shown here is derived from an EMBL/GenBank/DDBJ whole genome shotgun (WGS) entry which is preliminary data.</text>
</comment>
<dbReference type="EMBL" id="AKCR02000145">
    <property type="protein sequence ID" value="PKK19512.1"/>
    <property type="molecule type" value="Genomic_DNA"/>
</dbReference>
<dbReference type="CTD" id="58985"/>
<protein>
    <recommendedName>
        <fullName evidence="15">Interleukin-22 receptor subunit alpha-1</fullName>
    </recommendedName>
</protein>
<dbReference type="KEGG" id="clv:102097786"/>
<dbReference type="Pfam" id="PF01108">
    <property type="entry name" value="Tissue_fac"/>
    <property type="match status" value="1"/>
</dbReference>
<evidence type="ECO:0000256" key="6">
    <source>
        <dbReference type="ARBA" id="ARBA00022729"/>
    </source>
</evidence>
<dbReference type="FunFam" id="2.60.40.10:FF:001465">
    <property type="entry name" value="Interleukin-22 receptor subunit alpha-1"/>
    <property type="match status" value="1"/>
</dbReference>
<dbReference type="InterPro" id="IPR050650">
    <property type="entry name" value="Type-II_Cytokine-TF_Rcpt"/>
</dbReference>
<dbReference type="Gene3D" id="2.60.40.10">
    <property type="entry name" value="Immunoglobulins"/>
    <property type="match status" value="2"/>
</dbReference>
<name>A0A2I0LQ12_COLLI</name>
<keyword evidence="10 16" id="KW-0472">Membrane</keyword>
<dbReference type="AlphaFoldDB" id="A0A2I0LQ12"/>
<reference evidence="20 21" key="1">
    <citation type="journal article" date="2013" name="Science">
        <title>Genomic diversity and evolution of the head crest in the rock pigeon.</title>
        <authorList>
            <person name="Shapiro M.D."/>
            <person name="Kronenberg Z."/>
            <person name="Li C."/>
            <person name="Domyan E.T."/>
            <person name="Pan H."/>
            <person name="Campbell M."/>
            <person name="Tan H."/>
            <person name="Huff C.D."/>
            <person name="Hu H."/>
            <person name="Vickrey A.I."/>
            <person name="Nielsen S.C."/>
            <person name="Stringham S.A."/>
            <person name="Hu H."/>
            <person name="Willerslev E."/>
            <person name="Gilbert M.T."/>
            <person name="Yandell M."/>
            <person name="Zhang G."/>
            <person name="Wang J."/>
        </authorList>
    </citation>
    <scope>NUCLEOTIDE SEQUENCE [LARGE SCALE GENOMIC DNA]</scope>
    <source>
        <tissue evidence="20">Blood</tissue>
    </source>
</reference>
<evidence type="ECO:0000256" key="2">
    <source>
        <dbReference type="ARBA" id="ARBA00005399"/>
    </source>
</evidence>
<dbReference type="GeneID" id="102097786"/>
<feature type="domain" description="Interferon/interleukin receptor" evidence="19">
    <location>
        <begin position="120"/>
        <end position="210"/>
    </location>
</feature>
<feature type="chain" id="PRO_5014139006" description="Interleukin-22 receptor subunit alpha-1" evidence="17">
    <location>
        <begin position="20"/>
        <end position="607"/>
    </location>
</feature>
<dbReference type="STRING" id="8932.A0A2I0LQ12"/>
<evidence type="ECO:0000259" key="18">
    <source>
        <dbReference type="Pfam" id="PF01108"/>
    </source>
</evidence>
<evidence type="ECO:0000256" key="5">
    <source>
        <dbReference type="ARBA" id="ARBA00022692"/>
    </source>
</evidence>
<dbReference type="Pfam" id="PF09294">
    <property type="entry name" value="Interfer-bind"/>
    <property type="match status" value="1"/>
</dbReference>
<dbReference type="Proteomes" id="UP000053872">
    <property type="component" value="Unassembled WGS sequence"/>
</dbReference>
<evidence type="ECO:0000256" key="16">
    <source>
        <dbReference type="SAM" id="Phobius"/>
    </source>
</evidence>
<keyword evidence="11" id="KW-1015">Disulfide bond</keyword>
<dbReference type="SUPFAM" id="SSF49265">
    <property type="entry name" value="Fibronectin type III"/>
    <property type="match status" value="2"/>
</dbReference>
<evidence type="ECO:0000256" key="17">
    <source>
        <dbReference type="SAM" id="SignalP"/>
    </source>
</evidence>
<keyword evidence="4" id="KW-0597">Phosphoprotein</keyword>
<feature type="domain" description="Fibronectin type-III" evidence="18">
    <location>
        <begin position="17"/>
        <end position="105"/>
    </location>
</feature>
<keyword evidence="13" id="KW-0325">Glycoprotein</keyword>
<dbReference type="InterPro" id="IPR003961">
    <property type="entry name" value="FN3_dom"/>
</dbReference>
<evidence type="ECO:0000313" key="21">
    <source>
        <dbReference type="Proteomes" id="UP000053872"/>
    </source>
</evidence>
<keyword evidence="8" id="KW-0832">Ubl conjugation</keyword>
<keyword evidence="3" id="KW-1003">Cell membrane</keyword>
<keyword evidence="7" id="KW-0677">Repeat</keyword>
<dbReference type="PANTHER" id="PTHR20859:SF53">
    <property type="entry name" value="INTERLEUKIN-22 RECEPTOR SUBUNIT ALPHA-1"/>
    <property type="match status" value="1"/>
</dbReference>
<evidence type="ECO:0000259" key="19">
    <source>
        <dbReference type="Pfam" id="PF09294"/>
    </source>
</evidence>
<dbReference type="OrthoDB" id="9908819at2759"/>
<comment type="function">
    <text evidence="14">Component of the receptor for IL20, IL22 and IL24. Component of IL22 receptor formed by IL22RA1 and IL10RB enabling IL22 signaling via JAK/STAT pathways. IL22 also induces activation of MAPK1/MAPK3 and Akt kinases pathways. Component of one of the receptor for IL20 and IL24 formed by IL22RA1 and IL20RB also signaling through STATs activation. Mediates IL24 antiangiogenic activity as well as IL24 inhibitory effect on endothelial cell tube formation and differentiation.</text>
</comment>
<evidence type="ECO:0000256" key="7">
    <source>
        <dbReference type="ARBA" id="ARBA00022737"/>
    </source>
</evidence>
<evidence type="ECO:0000256" key="8">
    <source>
        <dbReference type="ARBA" id="ARBA00022843"/>
    </source>
</evidence>
<keyword evidence="12 20" id="KW-0675">Receptor</keyword>
<evidence type="ECO:0000256" key="11">
    <source>
        <dbReference type="ARBA" id="ARBA00023157"/>
    </source>
</evidence>
<evidence type="ECO:0000256" key="14">
    <source>
        <dbReference type="ARBA" id="ARBA00055421"/>
    </source>
</evidence>
<evidence type="ECO:0000256" key="1">
    <source>
        <dbReference type="ARBA" id="ARBA00004251"/>
    </source>
</evidence>
<keyword evidence="9 16" id="KW-1133">Transmembrane helix</keyword>
<dbReference type="GO" id="GO:0004896">
    <property type="term" value="F:cytokine receptor activity"/>
    <property type="evidence" value="ECO:0007669"/>
    <property type="project" value="UniProtKB-ARBA"/>
</dbReference>
<dbReference type="InterPro" id="IPR013783">
    <property type="entry name" value="Ig-like_fold"/>
</dbReference>
<gene>
    <name evidence="20" type="primary">IL22RA1</name>
    <name evidence="20" type="ORF">A306_00011651</name>
</gene>
<accession>A0A2I0LQ12</accession>
<feature type="signal peptide" evidence="17">
    <location>
        <begin position="1"/>
        <end position="19"/>
    </location>
</feature>
<evidence type="ECO:0000256" key="13">
    <source>
        <dbReference type="ARBA" id="ARBA00023180"/>
    </source>
</evidence>
<dbReference type="InterPro" id="IPR015373">
    <property type="entry name" value="Interferon/interleukin_rcp_dom"/>
</dbReference>
<evidence type="ECO:0000256" key="15">
    <source>
        <dbReference type="ARBA" id="ARBA00071143"/>
    </source>
</evidence>
<sequence length="607" mass="68305">MKQFLSVWAVFSVVGIVTAERSACLKRAAFSSTNFENILTWETEADIPPGTVFDVQYKQYGEKSWLNKQECQSITQRFCNLTRETENFTENYYARVRVNGQDGCSSGWVRSERFEPRKETVIGAPTVEYIPYVRSIQFLIRPPSTPLRGEDDHQLTVEDICSKFGAVDYHLTIFNQRTHQKWTKNEHNKEFEVSNLDPDTEYNGTVYINLLQRSSKAQVFWVKTLADKSWLLYCFVALAFCAGLVFAAISYGIYKYVKQRGAQPMSLDFRGISSFQPLTLTVEHIIKPINLTRPSLLIPDVQLPQISQRLDRALEPLWTFRPPEAAHEQHRDVSTLQLSPQPPCLASAAPAGYAPQIVEQKVHVAPSSKMLPLTYGVCVKGTDHVDKKNLQPKQMLKEVSLDSSGGGKLITEVLGENCSHWNYKEQRPNLASWSSSDTKESGFLQGSPGQMQQLLLRTDGVEGEVYVPQLAPPVLGHGGCYRKQTERPLLLSAVLADTERVAEEESPLPPPAGLLLSVRTGNSLPGENSTERWVLPDSFSHSAKLLFPETQETETLTAAKRLSCTKLSNVVSQDAVSERDMGTPLTMLFKDLDLKVLWDQEENTEFY</sequence>
<evidence type="ECO:0000313" key="20">
    <source>
        <dbReference type="EMBL" id="PKK19512.1"/>
    </source>
</evidence>
<evidence type="ECO:0000256" key="12">
    <source>
        <dbReference type="ARBA" id="ARBA00023170"/>
    </source>
</evidence>
<evidence type="ECO:0000256" key="3">
    <source>
        <dbReference type="ARBA" id="ARBA00022475"/>
    </source>
</evidence>
<evidence type="ECO:0000256" key="10">
    <source>
        <dbReference type="ARBA" id="ARBA00023136"/>
    </source>
</evidence>
<dbReference type="GO" id="GO:0005886">
    <property type="term" value="C:plasma membrane"/>
    <property type="evidence" value="ECO:0007669"/>
    <property type="project" value="UniProtKB-SubCell"/>
</dbReference>
<organism evidence="20 21">
    <name type="scientific">Columba livia</name>
    <name type="common">Rock dove</name>
    <dbReference type="NCBI Taxonomy" id="8932"/>
    <lineage>
        <taxon>Eukaryota</taxon>
        <taxon>Metazoa</taxon>
        <taxon>Chordata</taxon>
        <taxon>Craniata</taxon>
        <taxon>Vertebrata</taxon>
        <taxon>Euteleostomi</taxon>
        <taxon>Archelosauria</taxon>
        <taxon>Archosauria</taxon>
        <taxon>Dinosauria</taxon>
        <taxon>Saurischia</taxon>
        <taxon>Theropoda</taxon>
        <taxon>Coelurosauria</taxon>
        <taxon>Aves</taxon>
        <taxon>Neognathae</taxon>
        <taxon>Neoaves</taxon>
        <taxon>Columbimorphae</taxon>
        <taxon>Columbiformes</taxon>
        <taxon>Columbidae</taxon>
        <taxon>Columba</taxon>
    </lineage>
</organism>
<dbReference type="InParanoid" id="A0A2I0LQ12"/>
<evidence type="ECO:0000256" key="9">
    <source>
        <dbReference type="ARBA" id="ARBA00022989"/>
    </source>
</evidence>
<dbReference type="FunFam" id="2.60.40.10:FF:000348">
    <property type="entry name" value="Interleukin 20 receptor subunit alpha"/>
    <property type="match status" value="1"/>
</dbReference>
<dbReference type="PANTHER" id="PTHR20859">
    <property type="entry name" value="INTERFERON/INTERLEUKIN RECEPTOR"/>
    <property type="match status" value="1"/>
</dbReference>